<evidence type="ECO:0000259" key="4">
    <source>
        <dbReference type="Pfam" id="PF08241"/>
    </source>
</evidence>
<evidence type="ECO:0000256" key="2">
    <source>
        <dbReference type="ARBA" id="ARBA00022679"/>
    </source>
</evidence>
<keyword evidence="6" id="KW-1185">Reference proteome</keyword>
<dbReference type="EMBL" id="JAUSRA010000001">
    <property type="protein sequence ID" value="MDP9792769.1"/>
    <property type="molecule type" value="Genomic_DNA"/>
</dbReference>
<sequence length="261" mass="27546">MDWNGRSGDAWTQAQNLLDTLFRPLENVLVAPLTGGDVLDVGCGTGSTTDAAARRLGHCTGVDVSAPMIAAARARGGPAVYLHADAQEHPFPAASYDVIMSRFGVMFFGDPVRAFANLHRAARPGATLRCIVWRSAADNPFMTTAERAAAPLLPRLPVRRPDGPGQFAFADPAVVTPILAKSGWTGIGLAPLDVECTMPSAELTGYFTRLGPVGLTLADADDATRAAVVEAVRPAFTPFVHGDEVRFTAACWLLTAHRGPA</sequence>
<keyword evidence="3" id="KW-0949">S-adenosyl-L-methionine</keyword>
<dbReference type="Gene3D" id="3.40.50.150">
    <property type="entry name" value="Vaccinia Virus protein VP39"/>
    <property type="match status" value="1"/>
</dbReference>
<dbReference type="SUPFAM" id="SSF53335">
    <property type="entry name" value="S-adenosyl-L-methionine-dependent methyltransferases"/>
    <property type="match status" value="1"/>
</dbReference>
<dbReference type="PANTHER" id="PTHR43464:SF19">
    <property type="entry name" value="UBIQUINONE BIOSYNTHESIS O-METHYLTRANSFERASE, MITOCHONDRIAL"/>
    <property type="match status" value="1"/>
</dbReference>
<dbReference type="PANTHER" id="PTHR43464">
    <property type="entry name" value="METHYLTRANSFERASE"/>
    <property type="match status" value="1"/>
</dbReference>
<accession>A0ABT9MN08</accession>
<feature type="domain" description="Methyltransferase type 11" evidence="4">
    <location>
        <begin position="39"/>
        <end position="128"/>
    </location>
</feature>
<gene>
    <name evidence="5" type="ORF">J2S43_001281</name>
</gene>
<reference evidence="5 6" key="1">
    <citation type="submission" date="2023-07" db="EMBL/GenBank/DDBJ databases">
        <title>Sequencing the genomes of 1000 actinobacteria strains.</title>
        <authorList>
            <person name="Klenk H.-P."/>
        </authorList>
    </citation>
    <scope>NUCLEOTIDE SEQUENCE [LARGE SCALE GENOMIC DNA]</scope>
    <source>
        <strain evidence="5 6">DSM 44710</strain>
    </source>
</reference>
<keyword evidence="2" id="KW-0808">Transferase</keyword>
<name>A0ABT9MN08_9ACTN</name>
<organism evidence="5 6">
    <name type="scientific">Catenuloplanes nepalensis</name>
    <dbReference type="NCBI Taxonomy" id="587533"/>
    <lineage>
        <taxon>Bacteria</taxon>
        <taxon>Bacillati</taxon>
        <taxon>Actinomycetota</taxon>
        <taxon>Actinomycetes</taxon>
        <taxon>Micromonosporales</taxon>
        <taxon>Micromonosporaceae</taxon>
        <taxon>Catenuloplanes</taxon>
    </lineage>
</organism>
<comment type="caution">
    <text evidence="5">The sequence shown here is derived from an EMBL/GenBank/DDBJ whole genome shotgun (WGS) entry which is preliminary data.</text>
</comment>
<evidence type="ECO:0000313" key="6">
    <source>
        <dbReference type="Proteomes" id="UP001240984"/>
    </source>
</evidence>
<dbReference type="GO" id="GO:0008168">
    <property type="term" value="F:methyltransferase activity"/>
    <property type="evidence" value="ECO:0007669"/>
    <property type="project" value="UniProtKB-KW"/>
</dbReference>
<dbReference type="Pfam" id="PF08241">
    <property type="entry name" value="Methyltransf_11"/>
    <property type="match status" value="1"/>
</dbReference>
<evidence type="ECO:0000256" key="3">
    <source>
        <dbReference type="ARBA" id="ARBA00022691"/>
    </source>
</evidence>
<dbReference type="CDD" id="cd02440">
    <property type="entry name" value="AdoMet_MTases"/>
    <property type="match status" value="1"/>
</dbReference>
<dbReference type="InterPro" id="IPR029063">
    <property type="entry name" value="SAM-dependent_MTases_sf"/>
</dbReference>
<dbReference type="RefSeq" id="WP_306827649.1">
    <property type="nucleotide sequence ID" value="NZ_JAUSRA010000001.1"/>
</dbReference>
<proteinExistence type="predicted"/>
<dbReference type="InterPro" id="IPR013216">
    <property type="entry name" value="Methyltransf_11"/>
</dbReference>
<dbReference type="GO" id="GO:0032259">
    <property type="term" value="P:methylation"/>
    <property type="evidence" value="ECO:0007669"/>
    <property type="project" value="UniProtKB-KW"/>
</dbReference>
<evidence type="ECO:0000256" key="1">
    <source>
        <dbReference type="ARBA" id="ARBA00022603"/>
    </source>
</evidence>
<protein>
    <submittedName>
        <fullName evidence="5">SAM-dependent methyltransferase</fullName>
    </submittedName>
</protein>
<dbReference type="Proteomes" id="UP001240984">
    <property type="component" value="Unassembled WGS sequence"/>
</dbReference>
<evidence type="ECO:0000313" key="5">
    <source>
        <dbReference type="EMBL" id="MDP9792769.1"/>
    </source>
</evidence>
<keyword evidence="1 5" id="KW-0489">Methyltransferase</keyword>